<dbReference type="Pfam" id="PF07603">
    <property type="entry name" value="Lcl_C"/>
    <property type="match status" value="1"/>
</dbReference>
<evidence type="ECO:0000259" key="1">
    <source>
        <dbReference type="Pfam" id="PF07603"/>
    </source>
</evidence>
<accession>A0A1H4YHM9</accession>
<name>A0A1H4YHM9_PSEAG</name>
<dbReference type="PANTHER" id="PTHR35812">
    <property type="entry name" value="LIPOPROTEIN"/>
    <property type="match status" value="1"/>
</dbReference>
<evidence type="ECO:0000313" key="3">
    <source>
        <dbReference type="Proteomes" id="UP000242849"/>
    </source>
</evidence>
<dbReference type="STRING" id="53406.SAMN05421553_2154"/>
<feature type="domain" description="Lcl C-terminal" evidence="1">
    <location>
        <begin position="34"/>
        <end position="158"/>
    </location>
</feature>
<organism evidence="2 3">
    <name type="scientific">Pseudomonas anguilliseptica</name>
    <dbReference type="NCBI Taxonomy" id="53406"/>
    <lineage>
        <taxon>Bacteria</taxon>
        <taxon>Pseudomonadati</taxon>
        <taxon>Pseudomonadota</taxon>
        <taxon>Gammaproteobacteria</taxon>
        <taxon>Pseudomonadales</taxon>
        <taxon>Pseudomonadaceae</taxon>
        <taxon>Pseudomonas</taxon>
    </lineage>
</organism>
<dbReference type="EMBL" id="FNSC01000001">
    <property type="protein sequence ID" value="SED16760.1"/>
    <property type="molecule type" value="Genomic_DNA"/>
</dbReference>
<sequence>MLAAGLQVCTAAVAGDQLVGSGGAPARFVLKGGEVLDLQTHLRWQRCSFGMEWDGLGGCSGKQKLVTLKEAQRSAVALGDGWRLPSAVELHSLVDVSHSDVVIDTVVFPGGVDQGEGAKYWSSSQVEDIPSLFYYIDFLSGAVDGHSQGFSLAVRFVRSGD</sequence>
<dbReference type="PANTHER" id="PTHR35812:SF1">
    <property type="entry name" value="LIPOPROTEIN"/>
    <property type="match status" value="1"/>
</dbReference>
<dbReference type="InterPro" id="IPR011460">
    <property type="entry name" value="Lcl_C"/>
</dbReference>
<protein>
    <recommendedName>
        <fullName evidence="1">Lcl C-terminal domain-containing protein</fullName>
    </recommendedName>
</protein>
<reference evidence="3" key="1">
    <citation type="submission" date="2016-10" db="EMBL/GenBank/DDBJ databases">
        <authorList>
            <person name="Varghese N."/>
            <person name="Submissions S."/>
        </authorList>
    </citation>
    <scope>NUCLEOTIDE SEQUENCE [LARGE SCALE GENOMIC DNA]</scope>
    <source>
        <strain evidence="3">DSM 12111</strain>
    </source>
</reference>
<keyword evidence="3" id="KW-1185">Reference proteome</keyword>
<gene>
    <name evidence="2" type="ORF">SAMN05421553_2154</name>
</gene>
<dbReference type="AlphaFoldDB" id="A0A1H4YHM9"/>
<evidence type="ECO:0000313" key="2">
    <source>
        <dbReference type="EMBL" id="SED16760.1"/>
    </source>
</evidence>
<dbReference type="Proteomes" id="UP000242849">
    <property type="component" value="Unassembled WGS sequence"/>
</dbReference>
<proteinExistence type="predicted"/>